<name>A0A3L6SN98_PANMI</name>
<dbReference type="EMBL" id="PQIB02000004">
    <property type="protein sequence ID" value="RLN24121.1"/>
    <property type="molecule type" value="Genomic_DNA"/>
</dbReference>
<proteinExistence type="predicted"/>
<sequence length="76" mass="8277">MATEIQGYYEDGTTVVSFDEDYIIDTTLTDSGDVVEGWVAETHFGCLDCVDLSGPRFASGVSGILKLFEASAQREF</sequence>
<keyword evidence="2" id="KW-1185">Reference proteome</keyword>
<comment type="caution">
    <text evidence="1">The sequence shown here is derived from an EMBL/GenBank/DDBJ whole genome shotgun (WGS) entry which is preliminary data.</text>
</comment>
<protein>
    <submittedName>
        <fullName evidence="1">Uncharacterized protein</fullName>
    </submittedName>
</protein>
<evidence type="ECO:0000313" key="1">
    <source>
        <dbReference type="EMBL" id="RLN24121.1"/>
    </source>
</evidence>
<reference evidence="2" key="1">
    <citation type="journal article" date="2019" name="Nat. Commun.">
        <title>The genome of broomcorn millet.</title>
        <authorList>
            <person name="Zou C."/>
            <person name="Miki D."/>
            <person name="Li D."/>
            <person name="Tang Q."/>
            <person name="Xiao L."/>
            <person name="Rajput S."/>
            <person name="Deng P."/>
            <person name="Jia W."/>
            <person name="Huang R."/>
            <person name="Zhang M."/>
            <person name="Sun Y."/>
            <person name="Hu J."/>
            <person name="Fu X."/>
            <person name="Schnable P.S."/>
            <person name="Li F."/>
            <person name="Zhang H."/>
            <person name="Feng B."/>
            <person name="Zhu X."/>
            <person name="Liu R."/>
            <person name="Schnable J.C."/>
            <person name="Zhu J.-K."/>
            <person name="Zhang H."/>
        </authorList>
    </citation>
    <scope>NUCLEOTIDE SEQUENCE [LARGE SCALE GENOMIC DNA]</scope>
</reference>
<evidence type="ECO:0000313" key="2">
    <source>
        <dbReference type="Proteomes" id="UP000275267"/>
    </source>
</evidence>
<accession>A0A3L6SN98</accession>
<dbReference type="Proteomes" id="UP000275267">
    <property type="component" value="Unassembled WGS sequence"/>
</dbReference>
<organism evidence="1 2">
    <name type="scientific">Panicum miliaceum</name>
    <name type="common">Proso millet</name>
    <name type="synonym">Broomcorn millet</name>
    <dbReference type="NCBI Taxonomy" id="4540"/>
    <lineage>
        <taxon>Eukaryota</taxon>
        <taxon>Viridiplantae</taxon>
        <taxon>Streptophyta</taxon>
        <taxon>Embryophyta</taxon>
        <taxon>Tracheophyta</taxon>
        <taxon>Spermatophyta</taxon>
        <taxon>Magnoliopsida</taxon>
        <taxon>Liliopsida</taxon>
        <taxon>Poales</taxon>
        <taxon>Poaceae</taxon>
        <taxon>PACMAD clade</taxon>
        <taxon>Panicoideae</taxon>
        <taxon>Panicodae</taxon>
        <taxon>Paniceae</taxon>
        <taxon>Panicinae</taxon>
        <taxon>Panicum</taxon>
        <taxon>Panicum sect. Panicum</taxon>
    </lineage>
</organism>
<dbReference type="AlphaFoldDB" id="A0A3L6SN98"/>
<gene>
    <name evidence="1" type="ORF">C2845_PM07G22290</name>
</gene>